<evidence type="ECO:0000313" key="1">
    <source>
        <dbReference type="EMBL" id="KZC14886.1"/>
    </source>
</evidence>
<keyword evidence="2" id="KW-1185">Reference proteome</keyword>
<gene>
    <name evidence="1" type="ORF">WN55_07437</name>
</gene>
<dbReference type="EMBL" id="KQ435143">
    <property type="protein sequence ID" value="KZC14886.1"/>
    <property type="molecule type" value="Genomic_DNA"/>
</dbReference>
<protein>
    <submittedName>
        <fullName evidence="1">Uncharacterized protein</fullName>
    </submittedName>
</protein>
<proteinExistence type="predicted"/>
<dbReference type="AlphaFoldDB" id="A0A154PSJ5"/>
<reference evidence="1 2" key="1">
    <citation type="submission" date="2015-07" db="EMBL/GenBank/DDBJ databases">
        <title>The genome of Dufourea novaeangliae.</title>
        <authorList>
            <person name="Pan H."/>
            <person name="Kapheim K."/>
        </authorList>
    </citation>
    <scope>NUCLEOTIDE SEQUENCE [LARGE SCALE GENOMIC DNA]</scope>
    <source>
        <strain evidence="1">0120121106</strain>
        <tissue evidence="1">Whole body</tissue>
    </source>
</reference>
<dbReference type="Proteomes" id="UP000076502">
    <property type="component" value="Unassembled WGS sequence"/>
</dbReference>
<accession>A0A154PSJ5</accession>
<name>A0A154PSJ5_DUFNO</name>
<organism evidence="1 2">
    <name type="scientific">Dufourea novaeangliae</name>
    <name type="common">Sweat bee</name>
    <dbReference type="NCBI Taxonomy" id="178035"/>
    <lineage>
        <taxon>Eukaryota</taxon>
        <taxon>Metazoa</taxon>
        <taxon>Ecdysozoa</taxon>
        <taxon>Arthropoda</taxon>
        <taxon>Hexapoda</taxon>
        <taxon>Insecta</taxon>
        <taxon>Pterygota</taxon>
        <taxon>Neoptera</taxon>
        <taxon>Endopterygota</taxon>
        <taxon>Hymenoptera</taxon>
        <taxon>Apocrita</taxon>
        <taxon>Aculeata</taxon>
        <taxon>Apoidea</taxon>
        <taxon>Anthophila</taxon>
        <taxon>Halictidae</taxon>
        <taxon>Rophitinae</taxon>
        <taxon>Dufourea</taxon>
    </lineage>
</organism>
<sequence length="50" mass="5742">MYYIARKPEFPRASKSANVTGGSLKKIYMKMYNDMRSTIACALCLRVTDF</sequence>
<evidence type="ECO:0000313" key="2">
    <source>
        <dbReference type="Proteomes" id="UP000076502"/>
    </source>
</evidence>